<keyword evidence="4" id="KW-0732">Signal</keyword>
<evidence type="ECO:0000313" key="9">
    <source>
        <dbReference type="Proteomes" id="UP000242815"/>
    </source>
</evidence>
<name>A0A1I6A5G0_9GAMM</name>
<evidence type="ECO:0000259" key="7">
    <source>
        <dbReference type="SMART" id="SM00062"/>
    </source>
</evidence>
<gene>
    <name evidence="8" type="ORF">SAMN05216578_101599</name>
</gene>
<dbReference type="SMART" id="SM00062">
    <property type="entry name" value="PBPb"/>
    <property type="match status" value="1"/>
</dbReference>
<organism evidence="8 9">
    <name type="scientific">Halopseudomonas formosensis</name>
    <dbReference type="NCBI Taxonomy" id="1002526"/>
    <lineage>
        <taxon>Bacteria</taxon>
        <taxon>Pseudomonadati</taxon>
        <taxon>Pseudomonadota</taxon>
        <taxon>Gammaproteobacteria</taxon>
        <taxon>Pseudomonadales</taxon>
        <taxon>Pseudomonadaceae</taxon>
        <taxon>Halopseudomonas</taxon>
    </lineage>
</organism>
<dbReference type="Pfam" id="PF09084">
    <property type="entry name" value="NMT1"/>
    <property type="match status" value="1"/>
</dbReference>
<comment type="similarity">
    <text evidence="2">Belongs to the bacterial solute-binding protein SsuA/TauA family.</text>
</comment>
<dbReference type="InterPro" id="IPR015168">
    <property type="entry name" value="SsuA/THI5"/>
</dbReference>
<dbReference type="NCBIfam" id="TIGR01728">
    <property type="entry name" value="SsuA_fam"/>
    <property type="match status" value="1"/>
</dbReference>
<dbReference type="RefSeq" id="WP_090536785.1">
    <property type="nucleotide sequence ID" value="NZ_FOYD01000001.1"/>
</dbReference>
<dbReference type="InterPro" id="IPR001638">
    <property type="entry name" value="Solute-binding_3/MltF_N"/>
</dbReference>
<dbReference type="GO" id="GO:0042626">
    <property type="term" value="F:ATPase-coupled transmembrane transporter activity"/>
    <property type="evidence" value="ECO:0007669"/>
    <property type="project" value="InterPro"/>
</dbReference>
<evidence type="ECO:0000256" key="6">
    <source>
        <dbReference type="ARBA" id="ARBA00070228"/>
    </source>
</evidence>
<dbReference type="Proteomes" id="UP000242815">
    <property type="component" value="Unassembled WGS sequence"/>
</dbReference>
<accession>A0A1I6A5G0</accession>
<evidence type="ECO:0000256" key="3">
    <source>
        <dbReference type="ARBA" id="ARBA00022448"/>
    </source>
</evidence>
<dbReference type="SUPFAM" id="SSF53850">
    <property type="entry name" value="Periplasmic binding protein-like II"/>
    <property type="match status" value="1"/>
</dbReference>
<dbReference type="FunFam" id="3.40.190.10:FF:000050">
    <property type="entry name" value="Sulfonate ABC transporter substrate-binding protein"/>
    <property type="match status" value="1"/>
</dbReference>
<dbReference type="PROSITE" id="PS51318">
    <property type="entry name" value="TAT"/>
    <property type="match status" value="1"/>
</dbReference>
<dbReference type="PANTHER" id="PTHR30024">
    <property type="entry name" value="ALIPHATIC SULFONATES-BINDING PROTEIN-RELATED"/>
    <property type="match status" value="1"/>
</dbReference>
<dbReference type="OrthoDB" id="7374754at2"/>
<evidence type="ECO:0000313" key="8">
    <source>
        <dbReference type="EMBL" id="SFQ63971.1"/>
    </source>
</evidence>
<evidence type="ECO:0000256" key="2">
    <source>
        <dbReference type="ARBA" id="ARBA00010742"/>
    </source>
</evidence>
<dbReference type="InterPro" id="IPR006311">
    <property type="entry name" value="TAT_signal"/>
</dbReference>
<dbReference type="Gene3D" id="3.40.190.10">
    <property type="entry name" value="Periplasmic binding protein-like II"/>
    <property type="match status" value="2"/>
</dbReference>
<comment type="subcellular location">
    <subcellularLocation>
        <location evidence="1">Periplasm</location>
    </subcellularLocation>
</comment>
<dbReference type="STRING" id="1002526.SAMN05216578_101599"/>
<feature type="domain" description="Solute-binding protein family 3/N-terminal" evidence="7">
    <location>
        <begin position="35"/>
        <end position="254"/>
    </location>
</feature>
<evidence type="ECO:0000256" key="1">
    <source>
        <dbReference type="ARBA" id="ARBA00004418"/>
    </source>
</evidence>
<dbReference type="InterPro" id="IPR010067">
    <property type="entry name" value="ABC_SsuA_sub-bd"/>
</dbReference>
<evidence type="ECO:0000256" key="4">
    <source>
        <dbReference type="ARBA" id="ARBA00022729"/>
    </source>
</evidence>
<evidence type="ECO:0000256" key="5">
    <source>
        <dbReference type="ARBA" id="ARBA00055538"/>
    </source>
</evidence>
<proteinExistence type="inferred from homology"/>
<reference evidence="8 9" key="1">
    <citation type="submission" date="2016-10" db="EMBL/GenBank/DDBJ databases">
        <authorList>
            <person name="de Groot N.N."/>
        </authorList>
    </citation>
    <scope>NUCLEOTIDE SEQUENCE [LARGE SCALE GENOMIC DNA]</scope>
    <source>
        <strain evidence="8 9">JCM 18415</strain>
    </source>
</reference>
<sequence>MSTHSTTPSRRRTLLATLFTAASLLLGGAALADTTVRIGFQKSSTLTTLLRSQGTLEKALAEQGVTVSWHEFPSGLPLLEALNVGNVDFSADVADTVPVFAQAAGARLVYVAQEAPSPTAQAILVHGDSDIRELSDLKGKRVAVTKAAGSHYLLIQALKKAGLSFADIRPSYLTPADGRAAFENRNVDAWVVWEPFLTSAQRQLAPRVLADGSDGLADYQRYYLSSVAFAEQHPEVLNTLFEELRKGGEWLRANPREAAEILGPLWGGLEPEIVEVANRKRSYEVRLVQADGLAEQQRIADTFHAEGLLPVRVDASDVVIWSPEEQ</sequence>
<dbReference type="GO" id="GO:0042597">
    <property type="term" value="C:periplasmic space"/>
    <property type="evidence" value="ECO:0007669"/>
    <property type="project" value="UniProtKB-SubCell"/>
</dbReference>
<dbReference type="EMBL" id="FOYD01000001">
    <property type="protein sequence ID" value="SFQ63971.1"/>
    <property type="molecule type" value="Genomic_DNA"/>
</dbReference>
<dbReference type="PANTHER" id="PTHR30024:SF42">
    <property type="entry name" value="ALIPHATIC SULFONATES-BINDING PROTEIN-RELATED"/>
    <property type="match status" value="1"/>
</dbReference>
<dbReference type="GO" id="GO:0016020">
    <property type="term" value="C:membrane"/>
    <property type="evidence" value="ECO:0007669"/>
    <property type="project" value="InterPro"/>
</dbReference>
<comment type="function">
    <text evidence="5">Part of a binding-protein-dependent transport system for aliphatic sulfonates. Putative binding protein.</text>
</comment>
<dbReference type="AlphaFoldDB" id="A0A1I6A5G0"/>
<keyword evidence="3" id="KW-0813">Transport</keyword>
<protein>
    <recommendedName>
        <fullName evidence="6">Putative aliphatic sulfonates-binding protein</fullName>
    </recommendedName>
</protein>